<feature type="transmembrane region" description="Helical" evidence="1">
    <location>
        <begin position="117"/>
        <end position="137"/>
    </location>
</feature>
<organism evidence="2 3">
    <name type="scientific">Natronomonas aquatica</name>
    <dbReference type="NCBI Taxonomy" id="2841590"/>
    <lineage>
        <taxon>Archaea</taxon>
        <taxon>Methanobacteriati</taxon>
        <taxon>Methanobacteriota</taxon>
        <taxon>Stenosarchaea group</taxon>
        <taxon>Halobacteria</taxon>
        <taxon>Halobacteriales</taxon>
        <taxon>Natronomonadaceae</taxon>
        <taxon>Natronomonas</taxon>
    </lineage>
</organism>
<comment type="caution">
    <text evidence="2">The sequence shown here is derived from an EMBL/GenBank/DDBJ whole genome shotgun (WGS) entry which is preliminary data.</text>
</comment>
<sequence length="159" mass="17172">MSTQSDTIQSNARRSRSLSRGESETLGEWKRYNRSIRFYGVVLLVGTKLADVATTAVGLQYLPGITEANPVADHLFVEWGLFTGLTVLGTASVFFAVCAAELFGLEVRRRLGLPRTALFAQVSIYLTLSALFGLVAIRNGLLIADQTVYVLGETIGLGG</sequence>
<dbReference type="EMBL" id="JAHLKM010000011">
    <property type="protein sequence ID" value="MCQ4333686.1"/>
    <property type="molecule type" value="Genomic_DNA"/>
</dbReference>
<proteinExistence type="predicted"/>
<reference evidence="2" key="1">
    <citation type="journal article" date="2023" name="Front. Microbiol.">
        <title>Genomic-based phylogenetic and metabolic analyses of the genus Natronomonas, and description of Natronomonas aquatica sp. nov.</title>
        <authorList>
            <person name="Garcia-Roldan A."/>
            <person name="Duran-Viseras A."/>
            <person name="de la Haba R.R."/>
            <person name="Corral P."/>
            <person name="Sanchez-Porro C."/>
            <person name="Ventosa A."/>
        </authorList>
    </citation>
    <scope>NUCLEOTIDE SEQUENCE</scope>
    <source>
        <strain evidence="2">F2-12</strain>
    </source>
</reference>
<dbReference type="AlphaFoldDB" id="A0A9R1D602"/>
<feature type="transmembrane region" description="Helical" evidence="1">
    <location>
        <begin position="79"/>
        <end position="105"/>
    </location>
</feature>
<evidence type="ECO:0000256" key="1">
    <source>
        <dbReference type="SAM" id="Phobius"/>
    </source>
</evidence>
<dbReference type="RefSeq" id="WP_256029713.1">
    <property type="nucleotide sequence ID" value="NZ_JAHLKM010000011.1"/>
</dbReference>
<evidence type="ECO:0000313" key="3">
    <source>
        <dbReference type="Proteomes" id="UP001139494"/>
    </source>
</evidence>
<gene>
    <name evidence="2" type="ORF">KM295_09390</name>
</gene>
<evidence type="ECO:0008006" key="4">
    <source>
        <dbReference type="Google" id="ProtNLM"/>
    </source>
</evidence>
<protein>
    <recommendedName>
        <fullName evidence="4">DUF5658 domain-containing protein</fullName>
    </recommendedName>
</protein>
<feature type="transmembrane region" description="Helical" evidence="1">
    <location>
        <begin position="38"/>
        <end position="59"/>
    </location>
</feature>
<keyword evidence="3" id="KW-1185">Reference proteome</keyword>
<name>A0A9R1D602_9EURY</name>
<accession>A0A9R1D602</accession>
<keyword evidence="1" id="KW-1133">Transmembrane helix</keyword>
<keyword evidence="1" id="KW-0472">Membrane</keyword>
<evidence type="ECO:0000313" key="2">
    <source>
        <dbReference type="EMBL" id="MCQ4333686.1"/>
    </source>
</evidence>
<dbReference type="Proteomes" id="UP001139494">
    <property type="component" value="Unassembled WGS sequence"/>
</dbReference>
<keyword evidence="1" id="KW-0812">Transmembrane</keyword>